<proteinExistence type="predicted"/>
<sequence>MAYGRPDFITTRLLDDDTMEHLNHCLPDGYRINPRQVRAYSRPTMFGSTAGPWGGIGGAAMTTFQITMLVQGNLAVVFVDEKPFGYTIKPGAGQLLIDGDLPLEGADVMRFPQ</sequence>
<dbReference type="Proteomes" id="UP000655366">
    <property type="component" value="Unassembled WGS sequence"/>
</dbReference>
<dbReference type="RefSeq" id="WP_196395582.1">
    <property type="nucleotide sequence ID" value="NZ_JADNYM010000005.1"/>
</dbReference>
<dbReference type="AlphaFoldDB" id="A0A931G4P1"/>
<comment type="caution">
    <text evidence="1">The sequence shown here is derived from an EMBL/GenBank/DDBJ whole genome shotgun (WGS) entry which is preliminary data.</text>
</comment>
<dbReference type="EMBL" id="JADNYM010000005">
    <property type="protein sequence ID" value="MBG0738625.1"/>
    <property type="molecule type" value="Genomic_DNA"/>
</dbReference>
<keyword evidence="2" id="KW-1185">Reference proteome</keyword>
<evidence type="ECO:0000313" key="1">
    <source>
        <dbReference type="EMBL" id="MBG0738625.1"/>
    </source>
</evidence>
<protein>
    <submittedName>
        <fullName evidence="1">Uncharacterized protein</fullName>
    </submittedName>
</protein>
<name>A0A931G4P1_9MICC</name>
<accession>A0A931G4P1</accession>
<evidence type="ECO:0000313" key="2">
    <source>
        <dbReference type="Proteomes" id="UP000655366"/>
    </source>
</evidence>
<reference evidence="1 2" key="1">
    <citation type="submission" date="2020-11" db="EMBL/GenBank/DDBJ databases">
        <title>Arthrobacter antarcticus sp. nov., isolated from Antarctic Soil.</title>
        <authorList>
            <person name="Li J."/>
        </authorList>
    </citation>
    <scope>NUCLEOTIDE SEQUENCE [LARGE SCALE GENOMIC DNA]</scope>
    <source>
        <strain evidence="1 2">Z1-20</strain>
    </source>
</reference>
<organism evidence="1 2">
    <name type="scientific">Arthrobacter terrae</name>
    <dbReference type="NCBI Taxonomy" id="2935737"/>
    <lineage>
        <taxon>Bacteria</taxon>
        <taxon>Bacillati</taxon>
        <taxon>Actinomycetota</taxon>
        <taxon>Actinomycetes</taxon>
        <taxon>Micrococcales</taxon>
        <taxon>Micrococcaceae</taxon>
        <taxon>Arthrobacter</taxon>
    </lineage>
</organism>
<gene>
    <name evidence="1" type="ORF">IV500_04215</name>
</gene>